<dbReference type="SUPFAM" id="SSF161098">
    <property type="entry name" value="MetI-like"/>
    <property type="match status" value="1"/>
</dbReference>
<keyword evidence="3 8" id="KW-0813">Transport</keyword>
<dbReference type="Proteomes" id="UP000430670">
    <property type="component" value="Unassembled WGS sequence"/>
</dbReference>
<feature type="domain" description="ABC transmembrane type-1" evidence="9">
    <location>
        <begin position="9"/>
        <end position="203"/>
    </location>
</feature>
<comment type="caution">
    <text evidence="10">The sequence shown here is derived from an EMBL/GenBank/DDBJ whole genome shotgun (WGS) entry which is preliminary data.</text>
</comment>
<evidence type="ECO:0000313" key="10">
    <source>
        <dbReference type="EMBL" id="MTV48780.1"/>
    </source>
</evidence>
<evidence type="ECO:0000256" key="7">
    <source>
        <dbReference type="ARBA" id="ARBA00023136"/>
    </source>
</evidence>
<keyword evidence="5 8" id="KW-0812">Transmembrane</keyword>
<proteinExistence type="inferred from homology"/>
<dbReference type="Gene3D" id="1.10.3720.10">
    <property type="entry name" value="MetI-like"/>
    <property type="match status" value="1"/>
</dbReference>
<dbReference type="AlphaFoldDB" id="A0A6I3SIV6"/>
<feature type="transmembrane region" description="Helical" evidence="8">
    <location>
        <begin position="47"/>
        <end position="71"/>
    </location>
</feature>
<dbReference type="RefSeq" id="WP_155475882.1">
    <property type="nucleotide sequence ID" value="NZ_WNKU01000006.1"/>
</dbReference>
<gene>
    <name evidence="10" type="primary">metI</name>
    <name evidence="10" type="ORF">GJ688_07270</name>
</gene>
<accession>A0A6I3SIV6</accession>
<evidence type="ECO:0000313" key="11">
    <source>
        <dbReference type="Proteomes" id="UP000430670"/>
    </source>
</evidence>
<protein>
    <submittedName>
        <fullName evidence="10">Methionine ABC transporter permease MetI</fullName>
    </submittedName>
</protein>
<evidence type="ECO:0000256" key="5">
    <source>
        <dbReference type="ARBA" id="ARBA00022692"/>
    </source>
</evidence>
<keyword evidence="11" id="KW-1185">Reference proteome</keyword>
<sequence>MVETYLQSAWETFYMVLISSTVATVLGIPLGILLVVTEKGSIGPNRLLNNTLGFLINVFRSIPFIILLVAILPLTKVLVGSRIGTTAAIVPLTIAAIPFVARLIESSLKEINKGIIEAARAMGATPWQIIRMVLLPEALPGILLGIIITFVTLIGYSAMAGAVGGGGLGDLAIREGYMRNNNEVTWVTVVILVVMVQVFQSIGDFLTSKIRKNRGLL</sequence>
<dbReference type="GO" id="GO:0048473">
    <property type="term" value="P:D-methionine transmembrane transport"/>
    <property type="evidence" value="ECO:0007669"/>
    <property type="project" value="TreeGrafter"/>
</dbReference>
<name>A0A6I3SIV6_HELMO</name>
<evidence type="ECO:0000256" key="4">
    <source>
        <dbReference type="ARBA" id="ARBA00022475"/>
    </source>
</evidence>
<dbReference type="PANTHER" id="PTHR30450:SF1">
    <property type="entry name" value="D-METHIONINE TRANSPORT SYSTEM PERMEASE PROTEIN METI-RELATED"/>
    <property type="match status" value="1"/>
</dbReference>
<evidence type="ECO:0000256" key="1">
    <source>
        <dbReference type="ARBA" id="ARBA00004651"/>
    </source>
</evidence>
<dbReference type="InterPro" id="IPR035906">
    <property type="entry name" value="MetI-like_sf"/>
</dbReference>
<feature type="transmembrane region" description="Helical" evidence="8">
    <location>
        <begin position="184"/>
        <end position="206"/>
    </location>
</feature>
<keyword evidence="6 8" id="KW-1133">Transmembrane helix</keyword>
<feature type="transmembrane region" description="Helical" evidence="8">
    <location>
        <begin position="83"/>
        <end position="104"/>
    </location>
</feature>
<dbReference type="FunFam" id="1.10.3720.10:FF:000002">
    <property type="entry name" value="D-methionine ABC transporter permease MetI"/>
    <property type="match status" value="1"/>
</dbReference>
<dbReference type="GO" id="GO:0005886">
    <property type="term" value="C:plasma membrane"/>
    <property type="evidence" value="ECO:0007669"/>
    <property type="project" value="UniProtKB-SubCell"/>
</dbReference>
<dbReference type="OrthoDB" id="9793490at2"/>
<comment type="similarity">
    <text evidence="2">Belongs to the binding-protein-dependent transport system permease family. CysTW subfamily.</text>
</comment>
<evidence type="ECO:0000259" key="9">
    <source>
        <dbReference type="PROSITE" id="PS50928"/>
    </source>
</evidence>
<evidence type="ECO:0000256" key="8">
    <source>
        <dbReference type="RuleBase" id="RU363032"/>
    </source>
</evidence>
<keyword evidence="4" id="KW-1003">Cell membrane</keyword>
<evidence type="ECO:0000256" key="6">
    <source>
        <dbReference type="ARBA" id="ARBA00022989"/>
    </source>
</evidence>
<dbReference type="EMBL" id="WNKU01000006">
    <property type="protein sequence ID" value="MTV48780.1"/>
    <property type="molecule type" value="Genomic_DNA"/>
</dbReference>
<feature type="transmembrane region" description="Helical" evidence="8">
    <location>
        <begin position="141"/>
        <end position="164"/>
    </location>
</feature>
<dbReference type="CDD" id="cd06261">
    <property type="entry name" value="TM_PBP2"/>
    <property type="match status" value="1"/>
</dbReference>
<dbReference type="InterPro" id="IPR000515">
    <property type="entry name" value="MetI-like"/>
</dbReference>
<reference evidence="10 11" key="1">
    <citation type="submission" date="2019-11" db="EMBL/GenBank/DDBJ databases">
        <title>Whole-genome sequence of a the green, strictly anaerobic photosynthetic bacterium Heliobacillus mobilis DSM 6151.</title>
        <authorList>
            <person name="Kyndt J.A."/>
            <person name="Meyer T.E."/>
        </authorList>
    </citation>
    <scope>NUCLEOTIDE SEQUENCE [LARGE SCALE GENOMIC DNA]</scope>
    <source>
        <strain evidence="10 11">DSM 6151</strain>
    </source>
</reference>
<evidence type="ECO:0000256" key="2">
    <source>
        <dbReference type="ARBA" id="ARBA00007069"/>
    </source>
</evidence>
<keyword evidence="7 8" id="KW-0472">Membrane</keyword>
<dbReference type="Pfam" id="PF00528">
    <property type="entry name" value="BPD_transp_1"/>
    <property type="match status" value="1"/>
</dbReference>
<dbReference type="InterPro" id="IPR051322">
    <property type="entry name" value="AA_ABC_Transporter_Permease"/>
</dbReference>
<dbReference type="PROSITE" id="PS50928">
    <property type="entry name" value="ABC_TM1"/>
    <property type="match status" value="1"/>
</dbReference>
<comment type="subcellular location">
    <subcellularLocation>
        <location evidence="1 8">Cell membrane</location>
        <topology evidence="1 8">Multi-pass membrane protein</topology>
    </subcellularLocation>
</comment>
<dbReference type="PANTHER" id="PTHR30450">
    <property type="entry name" value="ABC TRANSPORTER PERMEASE"/>
    <property type="match status" value="1"/>
</dbReference>
<dbReference type="NCBIfam" id="NF008049">
    <property type="entry name" value="PRK10782.1"/>
    <property type="match status" value="1"/>
</dbReference>
<evidence type="ECO:0000256" key="3">
    <source>
        <dbReference type="ARBA" id="ARBA00022448"/>
    </source>
</evidence>
<feature type="transmembrane region" description="Helical" evidence="8">
    <location>
        <begin position="12"/>
        <end position="35"/>
    </location>
</feature>
<organism evidence="10 11">
    <name type="scientific">Heliobacterium mobile</name>
    <name type="common">Heliobacillus mobilis</name>
    <dbReference type="NCBI Taxonomy" id="28064"/>
    <lineage>
        <taxon>Bacteria</taxon>
        <taxon>Bacillati</taxon>
        <taxon>Bacillota</taxon>
        <taxon>Clostridia</taxon>
        <taxon>Eubacteriales</taxon>
        <taxon>Heliobacteriaceae</taxon>
        <taxon>Heliobacterium</taxon>
    </lineage>
</organism>